<comment type="caution">
    <text evidence="6">The sequence shown here is derived from an EMBL/GenBank/DDBJ whole genome shotgun (WGS) entry which is preliminary data.</text>
</comment>
<dbReference type="GO" id="GO:0072330">
    <property type="term" value="P:monocarboxylic acid biosynthetic process"/>
    <property type="evidence" value="ECO:0007669"/>
    <property type="project" value="UniProtKB-ARBA"/>
</dbReference>
<dbReference type="SUPFAM" id="SSF47336">
    <property type="entry name" value="ACP-like"/>
    <property type="match status" value="2"/>
</dbReference>
<dbReference type="Gene3D" id="1.10.1200.10">
    <property type="entry name" value="ACP-like"/>
    <property type="match status" value="1"/>
</dbReference>
<comment type="cofactor">
    <cofactor evidence="1">
        <name>pantetheine 4'-phosphate</name>
        <dbReference type="ChEBI" id="CHEBI:47942"/>
    </cofactor>
</comment>
<dbReference type="FunFam" id="2.30.38.10:FF:000001">
    <property type="entry name" value="Non-ribosomal peptide synthetase PvdI"/>
    <property type="match status" value="1"/>
</dbReference>
<evidence type="ECO:0000256" key="4">
    <source>
        <dbReference type="SAM" id="MobiDB-lite"/>
    </source>
</evidence>
<dbReference type="InterPro" id="IPR023213">
    <property type="entry name" value="CAT-like_dom_sf"/>
</dbReference>
<feature type="domain" description="Carrier" evidence="5">
    <location>
        <begin position="1008"/>
        <end position="1083"/>
    </location>
</feature>
<dbReference type="Pfam" id="PF00501">
    <property type="entry name" value="AMP-binding"/>
    <property type="match status" value="2"/>
</dbReference>
<dbReference type="PANTHER" id="PTHR45527:SF1">
    <property type="entry name" value="FATTY ACID SYNTHASE"/>
    <property type="match status" value="1"/>
</dbReference>
<dbReference type="SMART" id="SM00823">
    <property type="entry name" value="PKS_PP"/>
    <property type="match status" value="2"/>
</dbReference>
<dbReference type="CDD" id="cd19543">
    <property type="entry name" value="DCL_NRPS"/>
    <property type="match status" value="1"/>
</dbReference>
<dbReference type="FunFam" id="3.40.50.980:FF:000001">
    <property type="entry name" value="Non-ribosomal peptide synthetase"/>
    <property type="match status" value="2"/>
</dbReference>
<dbReference type="SUPFAM" id="SSF56801">
    <property type="entry name" value="Acetyl-CoA synthetase-like"/>
    <property type="match status" value="2"/>
</dbReference>
<dbReference type="GO" id="GO:0005829">
    <property type="term" value="C:cytosol"/>
    <property type="evidence" value="ECO:0007669"/>
    <property type="project" value="TreeGrafter"/>
</dbReference>
<dbReference type="Pfam" id="PF13193">
    <property type="entry name" value="AMP-binding_C"/>
    <property type="match status" value="2"/>
</dbReference>
<evidence type="ECO:0000313" key="6">
    <source>
        <dbReference type="EMBL" id="NYJ35868.1"/>
    </source>
</evidence>
<dbReference type="InterPro" id="IPR036736">
    <property type="entry name" value="ACP-like_sf"/>
</dbReference>
<accession>A0A7Z0JB18</accession>
<feature type="domain" description="Carrier" evidence="5">
    <location>
        <begin position="2092"/>
        <end position="2167"/>
    </location>
</feature>
<sequence length="2171" mass="230928">MTRTGLDDIWPLAPLAEGLLFQAESADVDVYTVQQVLEVEGDLDTDRLRRAGTALLRRHPVLRSCYRRRKNGTAVALIPTAVDPVWDEADVSGDSDPERAARRWAQAERAHRFDLGEPGLIRFAVLRLGPERHRLVLTHHHILLDGWSLPVLVTDLFALYEAEGGGAVPAPATPYRDHLAWLAGRDRPAAEAAWSRALAGLADPTMVAPGTARPSAPSDIPNTAKSAGAPGTSGSPGAPGPSEAPGAAETSGATDTSGASGESSTPGDPLPGHVTATLTPEETAALDRCARELGVTVNTIVQLAWGTLLSRVLGRTDVVFGTTVSGRPPELPGVESMVGLFINTVPVRVRLDPARTVAQTLTRLREEQASLLPHQHLGLADIQRAAGGGDLFDTLAVYENYPFDPDRALEPAPGLRLTPVASTDATHYPLAFTALPGQTPGAPLTLRLSHRTDVIAPAHARRLVDATAHLLRQIPADPDRPVWRLTLLDDRGTERVVRDLNATGTYPRTTLTAEFARRVAERPTAEAVVCEDESLTYANLDARTDRIAAALQRRGVGPESVVAVAVPRGVELVCALVGVLKAGGAYLALDPDHPDERLAYMVGDAAPGCAVTTPDLAERLTGPLDGVPRLLLGDEDQGGDDPPRPVDLRPEHPAYVIYTSGSTGRPKGVVVPHAGVAKLVATHTERLLVTPDSRVGQFASPGFDVAWWELVQVMCTGGTLVVVPAHRRVAGTALTDYLRDQRVTHAILPPALLAALPEEARLPEGICLLAGTEEVTPALVDRYAPGRRMFNAYGPTEVSVNSTLGACRAGMSAPVPIGPPDPGTRAYVLDGGLNPVPSGVVGELYLAGDGLARGYLGRMALTAERFVADPFGPLGTRMYRTGDLVRRNDDDALEFVGRADDQVKIRGFRVEPGEISAALLRRPEVAAAVVAVHEEAPGQRSLAAYLVAAPGHTVDPDRLRRFLAAELPPAFVPAAFVELDAIPVLPSGKLDRSALPAPDTAARSGGRGPRDPREELLCQVFAEVLSVPTVGIDDDFFGLGGHSLLVPRLTGRIRAVLGADLPLRTVFEAPTVAELAARVDGARVPVPLVRRDRPDELPLSFAQQRLWFLYRMDGPNPSYNIPFSVRLTGRLDTAALSAALGDLVARHESLRTVFPDDDGTPRQVVVPDPAVPFTVVDVAPDADSGTAPGSGTDIAPAPGTGALSAPLSEAARYAFRLEDEIPVRATLFRLGEDEHVLLVLVHHIAADGASVLPLLSDLDRAYRARLSGRAPDHDPVAVQYADYALWQRELLNESPGGLLAEQVGFWSEALAGLPDELPLPTDRPRTAVAGRAAGEARLRIDPETHQALRDLARSTDTSLFMVFQAALAALLTRLGAGTDIPLGAPVAGRGDDALEDLVGFFVNTLVLRTDTSGDPAFRELLRRVRDFDLAAYAHQDVPFERLVEELNPPRSLARHPLFQVMLAYQSMPEGALALGGLDVRPEDASTGEAKFDLSLDLTAADGADGIDGVLRYRADLFDPATAEAVAARYLRLLRAVLADPDQPLGTLDLLDADEAGAVREAWHGPALPAPRARTLPALFADQAARTPDATAVVCGDVRYTFAELDARANRLAHELRRRGARPERIVGLQLPRSAETVVAILAVLKSGAAYLPIDPEYPAERRSMIVADADPVLVVTTSAQAPCGNADLLYLDRTDLSDRSELPATPPVAGVAEHHPAYVIYTSGSTGTPKGVVVEHRSVVNLFTSHRESLYRPAAARAGGRALRVAHAWSFAFDASWQPQLWMFDGHELHIATEDDQRDPDALVALIEREDIDFIEVTPSHAMHLAAAGLIRDGRSPLLVLGVGGEAVPPSLWQEIRELESTEGFNLYGPTEATVDALSARVGATARPQVGRPTANTRAYVLDGGLNPVPSGVVGELYLAGDGLARGYLGRMALTAERFVADPFGPPGSRMYRTGDLARLLPDGGVDYVGRADDQVKVRGFRIELGEVTAALSRLPGVAAAAADVREDPAGGRSLVGYVVAEPGAVGAETASAASGRTALDPAGLRARLLEVLPVSMVPGAFVELDALPLTAHGKLDRAALPDPEPVPDHRPPGTPLEELMCRVHADALGVASVGADDDFFARGGHSLMLVRLRARIEKETGARLPIADLFTHTTPANLAERVAADSGRNL</sequence>
<reference evidence="6 7" key="1">
    <citation type="submission" date="2020-07" db="EMBL/GenBank/DDBJ databases">
        <title>Sequencing the genomes of 1000 actinobacteria strains.</title>
        <authorList>
            <person name="Klenk H.-P."/>
        </authorList>
    </citation>
    <scope>NUCLEOTIDE SEQUENCE [LARGE SCALE GENOMIC DNA]</scope>
    <source>
        <strain evidence="6 7">DSM 44442</strain>
    </source>
</reference>
<dbReference type="InterPro" id="IPR025110">
    <property type="entry name" value="AMP-bd_C"/>
</dbReference>
<evidence type="ECO:0000259" key="5">
    <source>
        <dbReference type="PROSITE" id="PS50075"/>
    </source>
</evidence>
<feature type="compositionally biased region" description="Low complexity" evidence="4">
    <location>
        <begin position="226"/>
        <end position="250"/>
    </location>
</feature>
<dbReference type="Gene3D" id="3.40.50.980">
    <property type="match status" value="4"/>
</dbReference>
<dbReference type="GO" id="GO:0031177">
    <property type="term" value="F:phosphopantetheine binding"/>
    <property type="evidence" value="ECO:0007669"/>
    <property type="project" value="InterPro"/>
</dbReference>
<dbReference type="CDD" id="cd19540">
    <property type="entry name" value="LCL_NRPS-like"/>
    <property type="match status" value="1"/>
</dbReference>
<dbReference type="PANTHER" id="PTHR45527">
    <property type="entry name" value="NONRIBOSOMAL PEPTIDE SYNTHETASE"/>
    <property type="match status" value="1"/>
</dbReference>
<dbReference type="RefSeq" id="WP_179825342.1">
    <property type="nucleotide sequence ID" value="NZ_JACCFS010000001.1"/>
</dbReference>
<dbReference type="GO" id="GO:0043041">
    <property type="term" value="P:amino acid activation for nonribosomal peptide biosynthetic process"/>
    <property type="evidence" value="ECO:0007669"/>
    <property type="project" value="TreeGrafter"/>
</dbReference>
<dbReference type="FunFam" id="1.10.1200.10:FF:000016">
    <property type="entry name" value="Non-ribosomal peptide synthase"/>
    <property type="match status" value="1"/>
</dbReference>
<keyword evidence="3" id="KW-0597">Phosphoprotein</keyword>
<dbReference type="FunFam" id="3.30.300.30:FF:000015">
    <property type="entry name" value="Nonribosomal peptide synthase SidD"/>
    <property type="match status" value="1"/>
</dbReference>
<dbReference type="PROSITE" id="PS00455">
    <property type="entry name" value="AMP_BINDING"/>
    <property type="match status" value="2"/>
</dbReference>
<dbReference type="Pfam" id="PF00668">
    <property type="entry name" value="Condensation"/>
    <property type="match status" value="3"/>
</dbReference>
<dbReference type="Gene3D" id="3.30.559.30">
    <property type="entry name" value="Nonribosomal peptide synthetase, condensation domain"/>
    <property type="match status" value="3"/>
</dbReference>
<dbReference type="InterPro" id="IPR029058">
    <property type="entry name" value="AB_hydrolase_fold"/>
</dbReference>
<proteinExistence type="predicted"/>
<dbReference type="PROSITE" id="PS50075">
    <property type="entry name" value="CARRIER"/>
    <property type="match status" value="2"/>
</dbReference>
<protein>
    <submittedName>
        <fullName evidence="6">Amino acid adenylation domain-containing protein</fullName>
    </submittedName>
</protein>
<dbReference type="InterPro" id="IPR020806">
    <property type="entry name" value="PKS_PP-bd"/>
</dbReference>
<dbReference type="InterPro" id="IPR020845">
    <property type="entry name" value="AMP-binding_CS"/>
</dbReference>
<keyword evidence="7" id="KW-1185">Reference proteome</keyword>
<organism evidence="6 7">
    <name type="scientific">Nocardiopsis aegyptia</name>
    <dbReference type="NCBI Taxonomy" id="220378"/>
    <lineage>
        <taxon>Bacteria</taxon>
        <taxon>Bacillati</taxon>
        <taxon>Actinomycetota</taxon>
        <taxon>Actinomycetes</taxon>
        <taxon>Streptosporangiales</taxon>
        <taxon>Nocardiopsidaceae</taxon>
        <taxon>Nocardiopsis</taxon>
    </lineage>
</organism>
<dbReference type="InterPro" id="IPR001242">
    <property type="entry name" value="Condensation_dom"/>
</dbReference>
<dbReference type="Proteomes" id="UP000572051">
    <property type="component" value="Unassembled WGS sequence"/>
</dbReference>
<dbReference type="GO" id="GO:0044550">
    <property type="term" value="P:secondary metabolite biosynthetic process"/>
    <property type="evidence" value="ECO:0007669"/>
    <property type="project" value="TreeGrafter"/>
</dbReference>
<dbReference type="InterPro" id="IPR045851">
    <property type="entry name" value="AMP-bd_C_sf"/>
</dbReference>
<dbReference type="InterPro" id="IPR010071">
    <property type="entry name" value="AA_adenyl_dom"/>
</dbReference>
<dbReference type="EMBL" id="JACCFS010000001">
    <property type="protein sequence ID" value="NYJ35868.1"/>
    <property type="molecule type" value="Genomic_DNA"/>
</dbReference>
<evidence type="ECO:0000256" key="3">
    <source>
        <dbReference type="ARBA" id="ARBA00022553"/>
    </source>
</evidence>
<dbReference type="CDD" id="cd05930">
    <property type="entry name" value="A_NRPS"/>
    <property type="match status" value="1"/>
</dbReference>
<dbReference type="Gene3D" id="3.30.559.10">
    <property type="entry name" value="Chloramphenicol acetyltransferase-like domain"/>
    <property type="match status" value="3"/>
</dbReference>
<dbReference type="Gene3D" id="3.30.300.30">
    <property type="match status" value="2"/>
</dbReference>
<evidence type="ECO:0000256" key="2">
    <source>
        <dbReference type="ARBA" id="ARBA00022450"/>
    </source>
</evidence>
<dbReference type="NCBIfam" id="TIGR01733">
    <property type="entry name" value="AA-adenyl-dom"/>
    <property type="match status" value="2"/>
</dbReference>
<dbReference type="InterPro" id="IPR009081">
    <property type="entry name" value="PP-bd_ACP"/>
</dbReference>
<feature type="region of interest" description="Disordered" evidence="4">
    <location>
        <begin position="205"/>
        <end position="275"/>
    </location>
</feature>
<evidence type="ECO:0000313" key="7">
    <source>
        <dbReference type="Proteomes" id="UP000572051"/>
    </source>
</evidence>
<dbReference type="Gene3D" id="2.30.38.10">
    <property type="entry name" value="Luciferase, Domain 3"/>
    <property type="match status" value="2"/>
</dbReference>
<dbReference type="InterPro" id="IPR000873">
    <property type="entry name" value="AMP-dep_synth/lig_dom"/>
</dbReference>
<feature type="compositionally biased region" description="Polar residues" evidence="4">
    <location>
        <begin position="251"/>
        <end position="266"/>
    </location>
</feature>
<gene>
    <name evidence="6" type="ORF">HNR10_003749</name>
</gene>
<dbReference type="FunFam" id="3.40.50.12780:FF:000012">
    <property type="entry name" value="Non-ribosomal peptide synthetase"/>
    <property type="match status" value="1"/>
</dbReference>
<dbReference type="SUPFAM" id="SSF52777">
    <property type="entry name" value="CoA-dependent acyltransferases"/>
    <property type="match status" value="4"/>
</dbReference>
<name>A0A7Z0JB18_9ACTN</name>
<keyword evidence="2" id="KW-0596">Phosphopantetheine</keyword>
<dbReference type="Gene3D" id="3.40.50.1820">
    <property type="entry name" value="alpha/beta hydrolase"/>
    <property type="match status" value="1"/>
</dbReference>
<dbReference type="Pfam" id="PF00550">
    <property type="entry name" value="PP-binding"/>
    <property type="match status" value="2"/>
</dbReference>
<evidence type="ECO:0000256" key="1">
    <source>
        <dbReference type="ARBA" id="ARBA00001957"/>
    </source>
</evidence>
<dbReference type="GO" id="GO:0003824">
    <property type="term" value="F:catalytic activity"/>
    <property type="evidence" value="ECO:0007669"/>
    <property type="project" value="InterPro"/>
</dbReference>
<dbReference type="GO" id="GO:0008610">
    <property type="term" value="P:lipid biosynthetic process"/>
    <property type="evidence" value="ECO:0007669"/>
    <property type="project" value="UniProtKB-ARBA"/>
</dbReference>